<dbReference type="EMBL" id="JAQNDO010000001">
    <property type="protein sequence ID" value="MDC0747622.1"/>
    <property type="molecule type" value="Genomic_DNA"/>
</dbReference>
<organism evidence="1 2">
    <name type="scientific">Polyangium mundeleinium</name>
    <dbReference type="NCBI Taxonomy" id="2995306"/>
    <lineage>
        <taxon>Bacteria</taxon>
        <taxon>Pseudomonadati</taxon>
        <taxon>Myxococcota</taxon>
        <taxon>Polyangia</taxon>
        <taxon>Polyangiales</taxon>
        <taxon>Polyangiaceae</taxon>
        <taxon>Polyangium</taxon>
    </lineage>
</organism>
<dbReference type="Proteomes" id="UP001221411">
    <property type="component" value="Unassembled WGS sequence"/>
</dbReference>
<dbReference type="InterPro" id="IPR025358">
    <property type="entry name" value="DUF4262"/>
</dbReference>
<proteinExistence type="predicted"/>
<reference evidence="1 2" key="1">
    <citation type="submission" date="2022-11" db="EMBL/GenBank/DDBJ databases">
        <title>Minimal conservation of predation-associated metabolite biosynthetic gene clusters underscores biosynthetic potential of Myxococcota including descriptions for ten novel species: Archangium lansinium sp. nov., Myxococcus landrumus sp. nov., Nannocystis bai.</title>
        <authorList>
            <person name="Ahearne A."/>
            <person name="Stevens C."/>
            <person name="Dowd S."/>
        </authorList>
    </citation>
    <scope>NUCLEOTIDE SEQUENCE [LARGE SCALE GENOMIC DNA]</scope>
    <source>
        <strain evidence="1 2">RJM3</strain>
    </source>
</reference>
<comment type="caution">
    <text evidence="1">The sequence shown here is derived from an EMBL/GenBank/DDBJ whole genome shotgun (WGS) entry which is preliminary data.</text>
</comment>
<name>A0ABT5F2B0_9BACT</name>
<sequence>MRSPLPPPEDEGDRRLLNRVQAHGWHIIHVGRSVEDDSEGPDWSYSIGLFHTFGHPELIVVGLPWSTAEAVINDIGSRVRAGQRFDHGMIDSDVLENRDVRFVTMRTDAYRAHLGYAIWFYRGVEFPVLQVVWPDGVGRFPWDPAYALDDSIQPILGRIEKAP</sequence>
<dbReference type="RefSeq" id="WP_271926157.1">
    <property type="nucleotide sequence ID" value="NZ_JAQNDO010000001.1"/>
</dbReference>
<gene>
    <name evidence="1" type="ORF">POL67_40190</name>
</gene>
<dbReference type="Pfam" id="PF14081">
    <property type="entry name" value="DUF4262"/>
    <property type="match status" value="1"/>
</dbReference>
<evidence type="ECO:0000313" key="1">
    <source>
        <dbReference type="EMBL" id="MDC0747622.1"/>
    </source>
</evidence>
<accession>A0ABT5F2B0</accession>
<evidence type="ECO:0000313" key="2">
    <source>
        <dbReference type="Proteomes" id="UP001221411"/>
    </source>
</evidence>
<protein>
    <submittedName>
        <fullName evidence="1">DUF4262 domain-containing protein</fullName>
    </submittedName>
</protein>
<keyword evidence="2" id="KW-1185">Reference proteome</keyword>